<dbReference type="Pfam" id="PF01095">
    <property type="entry name" value="Pectinesterase"/>
    <property type="match status" value="1"/>
</dbReference>
<dbReference type="GO" id="GO:0030599">
    <property type="term" value="F:pectinesterase activity"/>
    <property type="evidence" value="ECO:0007669"/>
    <property type="project" value="InterPro"/>
</dbReference>
<dbReference type="EMBL" id="JAHOEI010000013">
    <property type="protein sequence ID" value="MBV3387252.1"/>
    <property type="molecule type" value="Genomic_DNA"/>
</dbReference>
<sequence>MKIIYLTIVLVLATCFTAKAQKGYKNVLRETNMAFYKTEQAKQVGNQILAYQRVTGGWPKNIDMVKPMSHEEMEKVLGEKNRQDDSTTDNDATNMQMLYLARLYQATKTQKYKEAFCKGVEYLLSGQYANGGWPQFWPKMRDYQIHITFNDNAMVNTMKLLRDVYQQKAPFNKGLTDKNLREKARKAFDKGVDCILRCQIRVNGKPTVWCQQHDRETFVPAPARAFELASFCSSESANIVKLLLEIPNPSEEIKEAVRGAMQWFDDYKLTGLKVVRTGEYGSPYRNTTLVKDPAGTPLWARFYDLKNGEPFVCDRDGIPRKSMQEIGTERRNGYGWYQDTPAMLYPLYQKWAEKYDKAHLLNISLNTKGKNETGQLDLTHFSKPSLSDFNAIVKAGETIQAAIEKAPANSVTPYIIYVRNGKYHEKVIIDKPNIVLVGENRDSVIIEYAETAQSQTIKQYKGKDIHQGVIVLTENANDCVISGITVYNNYGSTVEKTTTHQMAIFGRGTRTIITNCNIYADGNDALSLWCKQDGMYYHADLFLRCPGVDFICPRGTCYATRCKFLGDSRAIIWHDGRGDINNKFVITNSSFDALSPTKLGRYHHDHQFYLINCKMSKNILDSNISYAYTDKVLDPCPWGQRVYYYGCEREGGNSGWLSDNLSTAPGSPAFHAVTAKWTFMGKWDPEARLRSLWHVLKYQVEY</sequence>
<evidence type="ECO:0000313" key="5">
    <source>
        <dbReference type="Proteomes" id="UP001196765"/>
    </source>
</evidence>
<dbReference type="Proteomes" id="UP001196765">
    <property type="component" value="Unassembled WGS sequence"/>
</dbReference>
<protein>
    <submittedName>
        <fullName evidence="4">Pectate lyase</fullName>
        <ecNumber evidence="4">4.2.2.2</ecNumber>
    </submittedName>
</protein>
<reference evidence="4" key="1">
    <citation type="submission" date="2021-06" db="EMBL/GenBank/DDBJ databases">
        <title>Collection of gut derived symbiotic bacterial strains cultured from healthy donors.</title>
        <authorList>
            <person name="Lin H."/>
            <person name="Littmann E."/>
            <person name="Pamer E.G."/>
        </authorList>
    </citation>
    <scope>NUCLEOTIDE SEQUENCE</scope>
    <source>
        <strain evidence="4">MSK.21.74</strain>
    </source>
</reference>
<dbReference type="Pfam" id="PF09492">
    <property type="entry name" value="Pec_lyase"/>
    <property type="match status" value="1"/>
</dbReference>
<keyword evidence="1" id="KW-0378">Hydrolase</keyword>
<evidence type="ECO:0000256" key="1">
    <source>
        <dbReference type="ARBA" id="ARBA00022801"/>
    </source>
</evidence>
<dbReference type="InterPro" id="IPR000070">
    <property type="entry name" value="Pectinesterase_cat"/>
</dbReference>
<dbReference type="InterPro" id="IPR012669">
    <property type="entry name" value="Pectate_lyase"/>
</dbReference>
<proteinExistence type="predicted"/>
<dbReference type="PANTHER" id="PTHR31321:SF57">
    <property type="entry name" value="PECTINESTERASE 53-RELATED"/>
    <property type="match status" value="1"/>
</dbReference>
<keyword evidence="4" id="KW-0456">Lyase</keyword>
<dbReference type="PANTHER" id="PTHR31321">
    <property type="entry name" value="ACYL-COA THIOESTER HYDROLASE YBHC-RELATED"/>
    <property type="match status" value="1"/>
</dbReference>
<dbReference type="RefSeq" id="WP_217744209.1">
    <property type="nucleotide sequence ID" value="NZ_JAHOEI010000013.1"/>
</dbReference>
<gene>
    <name evidence="4" type="primary">pelA</name>
    <name evidence="4" type="ORF">KSW82_05805</name>
</gene>
<evidence type="ECO:0000259" key="3">
    <source>
        <dbReference type="Pfam" id="PF01095"/>
    </source>
</evidence>
<dbReference type="AlphaFoldDB" id="A0AAW4N4H0"/>
<dbReference type="GO" id="GO:0030570">
    <property type="term" value="F:pectate lyase activity"/>
    <property type="evidence" value="ECO:0007669"/>
    <property type="project" value="UniProtKB-EC"/>
</dbReference>
<name>A0AAW4N4H0_9BACT</name>
<dbReference type="GO" id="GO:0042545">
    <property type="term" value="P:cell wall modification"/>
    <property type="evidence" value="ECO:0007669"/>
    <property type="project" value="InterPro"/>
</dbReference>
<feature type="signal peptide" evidence="2">
    <location>
        <begin position="1"/>
        <end position="20"/>
    </location>
</feature>
<evidence type="ECO:0000256" key="2">
    <source>
        <dbReference type="SAM" id="SignalP"/>
    </source>
</evidence>
<keyword evidence="2" id="KW-0732">Signal</keyword>
<comment type="caution">
    <text evidence="4">The sequence shown here is derived from an EMBL/GenBank/DDBJ whole genome shotgun (WGS) entry which is preliminary data.</text>
</comment>
<dbReference type="NCBIfam" id="TIGR02474">
    <property type="entry name" value="pec_lyase"/>
    <property type="match status" value="1"/>
</dbReference>
<feature type="domain" description="Pectinesterase catalytic" evidence="3">
    <location>
        <begin position="397"/>
        <end position="565"/>
    </location>
</feature>
<dbReference type="EC" id="4.2.2.2" evidence="4"/>
<organism evidence="4 5">
    <name type="scientific">Segatella copri</name>
    <dbReference type="NCBI Taxonomy" id="165179"/>
    <lineage>
        <taxon>Bacteria</taxon>
        <taxon>Pseudomonadati</taxon>
        <taxon>Bacteroidota</taxon>
        <taxon>Bacteroidia</taxon>
        <taxon>Bacteroidales</taxon>
        <taxon>Prevotellaceae</taxon>
        <taxon>Segatella</taxon>
    </lineage>
</organism>
<feature type="chain" id="PRO_5043722431" evidence="2">
    <location>
        <begin position="21"/>
        <end position="702"/>
    </location>
</feature>
<evidence type="ECO:0000313" key="4">
    <source>
        <dbReference type="EMBL" id="MBV3387252.1"/>
    </source>
</evidence>
<accession>A0AAW4N4H0</accession>